<keyword evidence="4" id="KW-1185">Reference proteome</keyword>
<name>A0A9P5MW08_9AGAM</name>
<reference evidence="3" key="1">
    <citation type="submission" date="2019-10" db="EMBL/GenBank/DDBJ databases">
        <authorList>
            <consortium name="DOE Joint Genome Institute"/>
            <person name="Kuo A."/>
            <person name="Miyauchi S."/>
            <person name="Kiss E."/>
            <person name="Drula E."/>
            <person name="Kohler A."/>
            <person name="Sanchez-Garcia M."/>
            <person name="Andreopoulos B."/>
            <person name="Barry K.W."/>
            <person name="Bonito G."/>
            <person name="Buee M."/>
            <person name="Carver A."/>
            <person name="Chen C."/>
            <person name="Cichocki N."/>
            <person name="Clum A."/>
            <person name="Culley D."/>
            <person name="Crous P.W."/>
            <person name="Fauchery L."/>
            <person name="Girlanda M."/>
            <person name="Hayes R."/>
            <person name="Keri Z."/>
            <person name="LaButti K."/>
            <person name="Lipzen A."/>
            <person name="Lombard V."/>
            <person name="Magnuson J."/>
            <person name="Maillard F."/>
            <person name="Morin E."/>
            <person name="Murat C."/>
            <person name="Nolan M."/>
            <person name="Ohm R."/>
            <person name="Pangilinan J."/>
            <person name="Pereira M."/>
            <person name="Perotto S."/>
            <person name="Peter M."/>
            <person name="Riley R."/>
            <person name="Sitrit Y."/>
            <person name="Stielow B."/>
            <person name="Szollosi G."/>
            <person name="Zifcakova L."/>
            <person name="Stursova M."/>
            <person name="Spatafora J.W."/>
            <person name="Tedersoo L."/>
            <person name="Vaario L.-M."/>
            <person name="Yamada A."/>
            <person name="Yan M."/>
            <person name="Wang P."/>
            <person name="Xu J."/>
            <person name="Bruns T."/>
            <person name="Baldrian P."/>
            <person name="Vilgalys R."/>
            <person name="Henrissat B."/>
            <person name="Grigoriev I.V."/>
            <person name="Hibbett D."/>
            <person name="Nagy L.G."/>
            <person name="Martin F.M."/>
        </authorList>
    </citation>
    <scope>NUCLEOTIDE SEQUENCE</scope>
    <source>
        <strain evidence="3">Prilba</strain>
    </source>
</reference>
<evidence type="ECO:0000256" key="2">
    <source>
        <dbReference type="SAM" id="Phobius"/>
    </source>
</evidence>
<feature type="region of interest" description="Disordered" evidence="1">
    <location>
        <begin position="1"/>
        <end position="50"/>
    </location>
</feature>
<keyword evidence="2" id="KW-0812">Transmembrane</keyword>
<evidence type="ECO:0000313" key="3">
    <source>
        <dbReference type="EMBL" id="KAF8480115.1"/>
    </source>
</evidence>
<organism evidence="3 4">
    <name type="scientific">Russula ochroleuca</name>
    <dbReference type="NCBI Taxonomy" id="152965"/>
    <lineage>
        <taxon>Eukaryota</taxon>
        <taxon>Fungi</taxon>
        <taxon>Dikarya</taxon>
        <taxon>Basidiomycota</taxon>
        <taxon>Agaricomycotina</taxon>
        <taxon>Agaricomycetes</taxon>
        <taxon>Russulales</taxon>
        <taxon>Russulaceae</taxon>
        <taxon>Russula</taxon>
    </lineage>
</organism>
<reference evidence="3" key="2">
    <citation type="journal article" date="2020" name="Nat. Commun.">
        <title>Large-scale genome sequencing of mycorrhizal fungi provides insights into the early evolution of symbiotic traits.</title>
        <authorList>
            <person name="Miyauchi S."/>
            <person name="Kiss E."/>
            <person name="Kuo A."/>
            <person name="Drula E."/>
            <person name="Kohler A."/>
            <person name="Sanchez-Garcia M."/>
            <person name="Morin E."/>
            <person name="Andreopoulos B."/>
            <person name="Barry K.W."/>
            <person name="Bonito G."/>
            <person name="Buee M."/>
            <person name="Carver A."/>
            <person name="Chen C."/>
            <person name="Cichocki N."/>
            <person name="Clum A."/>
            <person name="Culley D."/>
            <person name="Crous P.W."/>
            <person name="Fauchery L."/>
            <person name="Girlanda M."/>
            <person name="Hayes R.D."/>
            <person name="Keri Z."/>
            <person name="LaButti K."/>
            <person name="Lipzen A."/>
            <person name="Lombard V."/>
            <person name="Magnuson J."/>
            <person name="Maillard F."/>
            <person name="Murat C."/>
            <person name="Nolan M."/>
            <person name="Ohm R.A."/>
            <person name="Pangilinan J."/>
            <person name="Pereira M.F."/>
            <person name="Perotto S."/>
            <person name="Peter M."/>
            <person name="Pfister S."/>
            <person name="Riley R."/>
            <person name="Sitrit Y."/>
            <person name="Stielow J.B."/>
            <person name="Szollosi G."/>
            <person name="Zifcakova L."/>
            <person name="Stursova M."/>
            <person name="Spatafora J.W."/>
            <person name="Tedersoo L."/>
            <person name="Vaario L.M."/>
            <person name="Yamada A."/>
            <person name="Yan M."/>
            <person name="Wang P."/>
            <person name="Xu J."/>
            <person name="Bruns T."/>
            <person name="Baldrian P."/>
            <person name="Vilgalys R."/>
            <person name="Dunand C."/>
            <person name="Henrissat B."/>
            <person name="Grigoriev I.V."/>
            <person name="Hibbett D."/>
            <person name="Nagy L.G."/>
            <person name="Martin F.M."/>
        </authorList>
    </citation>
    <scope>NUCLEOTIDE SEQUENCE</scope>
    <source>
        <strain evidence="3">Prilba</strain>
    </source>
</reference>
<keyword evidence="2" id="KW-0472">Membrane</keyword>
<sequence>MVSTRSSTRIKQSASPERPFSPASHESHTAKKDELPPPRPTDERGRSRVKKPLKQARLTAFVHVLICVLLVGLAWYTYRRTIVALDVFSPTSKLSSPFSTATSFSLYTNPLRQFISRQFRWGVQGHGRHSAGTHLNVERRIEELADALGVDPVDFARAIAGAVRQLVPRASLSLLASEAKGTGGGSIMEVILDKYAHGVHVADG</sequence>
<feature type="compositionally biased region" description="Basic and acidic residues" evidence="1">
    <location>
        <begin position="25"/>
        <end position="46"/>
    </location>
</feature>
<evidence type="ECO:0000256" key="1">
    <source>
        <dbReference type="SAM" id="MobiDB-lite"/>
    </source>
</evidence>
<gene>
    <name evidence="3" type="ORF">DFH94DRAFT_740371</name>
</gene>
<dbReference type="EMBL" id="WHVB01000008">
    <property type="protein sequence ID" value="KAF8480115.1"/>
    <property type="molecule type" value="Genomic_DNA"/>
</dbReference>
<feature type="transmembrane region" description="Helical" evidence="2">
    <location>
        <begin position="58"/>
        <end position="78"/>
    </location>
</feature>
<feature type="compositionally biased region" description="Polar residues" evidence="1">
    <location>
        <begin position="1"/>
        <end position="15"/>
    </location>
</feature>
<keyword evidence="2" id="KW-1133">Transmembrane helix</keyword>
<evidence type="ECO:0000313" key="4">
    <source>
        <dbReference type="Proteomes" id="UP000759537"/>
    </source>
</evidence>
<protein>
    <submittedName>
        <fullName evidence="3">Uncharacterized protein</fullName>
    </submittedName>
</protein>
<accession>A0A9P5MW08</accession>
<dbReference type="AlphaFoldDB" id="A0A9P5MW08"/>
<proteinExistence type="predicted"/>
<dbReference type="OrthoDB" id="3199651at2759"/>
<comment type="caution">
    <text evidence="3">The sequence shown here is derived from an EMBL/GenBank/DDBJ whole genome shotgun (WGS) entry which is preliminary data.</text>
</comment>
<dbReference type="Proteomes" id="UP000759537">
    <property type="component" value="Unassembled WGS sequence"/>
</dbReference>